<evidence type="ECO:0000313" key="5">
    <source>
        <dbReference type="EMBL" id="UTI64033.1"/>
    </source>
</evidence>
<reference evidence="5 6" key="1">
    <citation type="submission" date="2022-06" db="EMBL/GenBank/DDBJ databases">
        <title>Paraconexibacter antarcticus.</title>
        <authorList>
            <person name="Kim C.S."/>
        </authorList>
    </citation>
    <scope>NUCLEOTIDE SEQUENCE [LARGE SCALE GENOMIC DNA]</scope>
    <source>
        <strain evidence="5 6">02-257</strain>
    </source>
</reference>
<dbReference type="PANTHER" id="PTHR34535">
    <property type="entry name" value="HYDROGENASE MATURATION FACTOR HYPA"/>
    <property type="match status" value="1"/>
</dbReference>
<keyword evidence="2 4" id="KW-0479">Metal-binding</keyword>
<keyword evidence="3 4" id="KW-0862">Zinc</keyword>
<dbReference type="PIRSF" id="PIRSF004761">
    <property type="entry name" value="Hydrgn_mat_HypA"/>
    <property type="match status" value="1"/>
</dbReference>
<sequence length="115" mass="12238">MSIASAVLDTAARHAAGRRVTVVRVRAGQLRQVVPDSLAFYIELLGRGGPCEGARLEMEVVPARLRCAPCARDWAIDVPAFRCPQCGGAEVSVLAGEELEVESIEVEQESTACTA</sequence>
<feature type="binding site" evidence="4">
    <location>
        <position position="86"/>
    </location>
    <ligand>
        <name>Zn(2+)</name>
        <dbReference type="ChEBI" id="CHEBI:29105"/>
    </ligand>
</feature>
<evidence type="ECO:0000256" key="1">
    <source>
        <dbReference type="ARBA" id="ARBA00022596"/>
    </source>
</evidence>
<dbReference type="InterPro" id="IPR000688">
    <property type="entry name" value="HypA/HybF"/>
</dbReference>
<dbReference type="RefSeq" id="WP_254570747.1">
    <property type="nucleotide sequence ID" value="NZ_CP098502.1"/>
</dbReference>
<dbReference type="HAMAP" id="MF_00213">
    <property type="entry name" value="HypA_HybF"/>
    <property type="match status" value="1"/>
</dbReference>
<accession>A0ABY5DS02</accession>
<proteinExistence type="inferred from homology"/>
<feature type="binding site" evidence="4">
    <location>
        <position position="67"/>
    </location>
    <ligand>
        <name>Zn(2+)</name>
        <dbReference type="ChEBI" id="CHEBI:29105"/>
    </ligand>
</feature>
<name>A0ABY5DS02_9ACTN</name>
<evidence type="ECO:0000256" key="4">
    <source>
        <dbReference type="HAMAP-Rule" id="MF_00213"/>
    </source>
</evidence>
<gene>
    <name evidence="4" type="primary">hypA</name>
    <name evidence="5" type="ORF">NBH00_22190</name>
</gene>
<keyword evidence="1 4" id="KW-0533">Nickel</keyword>
<comment type="caution">
    <text evidence="4">Lacks conserved residue(s) required for the propagation of feature annotation.</text>
</comment>
<dbReference type="Gene3D" id="3.30.2320.80">
    <property type="match status" value="1"/>
</dbReference>
<dbReference type="Pfam" id="PF01155">
    <property type="entry name" value="HypA"/>
    <property type="match status" value="1"/>
</dbReference>
<keyword evidence="6" id="KW-1185">Reference proteome</keyword>
<evidence type="ECO:0000256" key="2">
    <source>
        <dbReference type="ARBA" id="ARBA00022723"/>
    </source>
</evidence>
<evidence type="ECO:0000256" key="3">
    <source>
        <dbReference type="ARBA" id="ARBA00022833"/>
    </source>
</evidence>
<evidence type="ECO:0000313" key="6">
    <source>
        <dbReference type="Proteomes" id="UP001056035"/>
    </source>
</evidence>
<dbReference type="PANTHER" id="PTHR34535:SF3">
    <property type="entry name" value="HYDROGENASE MATURATION FACTOR HYPA"/>
    <property type="match status" value="1"/>
</dbReference>
<feature type="binding site" evidence="4">
    <location>
        <position position="70"/>
    </location>
    <ligand>
        <name>Zn(2+)</name>
        <dbReference type="ChEBI" id="CHEBI:29105"/>
    </ligand>
</feature>
<protein>
    <recommendedName>
        <fullName evidence="4">Hydrogenase maturation factor HypA</fullName>
    </recommendedName>
</protein>
<dbReference type="Proteomes" id="UP001056035">
    <property type="component" value="Chromosome"/>
</dbReference>
<organism evidence="5 6">
    <name type="scientific">Paraconexibacter antarcticus</name>
    <dbReference type="NCBI Taxonomy" id="2949664"/>
    <lineage>
        <taxon>Bacteria</taxon>
        <taxon>Bacillati</taxon>
        <taxon>Actinomycetota</taxon>
        <taxon>Thermoleophilia</taxon>
        <taxon>Solirubrobacterales</taxon>
        <taxon>Paraconexibacteraceae</taxon>
        <taxon>Paraconexibacter</taxon>
    </lineage>
</organism>
<comment type="function">
    <text evidence="4">Involved in the maturation of [NiFe] hydrogenases. Required for nickel insertion into the metal center of the hydrogenase.</text>
</comment>
<comment type="similarity">
    <text evidence="4">Belongs to the HypA/HybF family.</text>
</comment>
<dbReference type="EMBL" id="CP098502">
    <property type="protein sequence ID" value="UTI64033.1"/>
    <property type="molecule type" value="Genomic_DNA"/>
</dbReference>
<feature type="binding site" evidence="4">
    <location>
        <position position="83"/>
    </location>
    <ligand>
        <name>Zn(2+)</name>
        <dbReference type="ChEBI" id="CHEBI:29105"/>
    </ligand>
</feature>